<gene>
    <name evidence="1" type="ORF">RSOLAG22IIIB_12332</name>
</gene>
<accession>A0A0K6GD13</accession>
<proteinExistence type="predicted"/>
<protein>
    <submittedName>
        <fullName evidence="1">Uncharacterized protein</fullName>
    </submittedName>
</protein>
<dbReference type="Proteomes" id="UP000044841">
    <property type="component" value="Unassembled WGS sequence"/>
</dbReference>
<name>A0A0K6GD13_9AGAM</name>
<dbReference type="AlphaFoldDB" id="A0A0K6GD13"/>
<sequence length="188" mass="21206">MRTRTPSTPLDTRWFSRLLSHDFRVPSINSKSEHPRQSNNGHDAKLIPHLHNLAPAAHIFKLAWLYVSARNLSAPVFEFSSRGRRCGSGRSEDLKSRPPVNSGLTTCHIMNFNCLPPWLEDSVSMLRQFDGKTSFRLRNHLARPAITPSSHCDLARTRHAQYNSIINPPTNHLLVPGEAAPCTRFVPV</sequence>
<evidence type="ECO:0000313" key="1">
    <source>
        <dbReference type="EMBL" id="CUA76482.1"/>
    </source>
</evidence>
<keyword evidence="2" id="KW-1185">Reference proteome</keyword>
<dbReference type="EMBL" id="CYGV01001699">
    <property type="protein sequence ID" value="CUA76482.1"/>
    <property type="molecule type" value="Genomic_DNA"/>
</dbReference>
<organism evidence="1 2">
    <name type="scientific">Rhizoctonia solani</name>
    <dbReference type="NCBI Taxonomy" id="456999"/>
    <lineage>
        <taxon>Eukaryota</taxon>
        <taxon>Fungi</taxon>
        <taxon>Dikarya</taxon>
        <taxon>Basidiomycota</taxon>
        <taxon>Agaricomycotina</taxon>
        <taxon>Agaricomycetes</taxon>
        <taxon>Cantharellales</taxon>
        <taxon>Ceratobasidiaceae</taxon>
        <taxon>Rhizoctonia</taxon>
    </lineage>
</organism>
<evidence type="ECO:0000313" key="2">
    <source>
        <dbReference type="Proteomes" id="UP000044841"/>
    </source>
</evidence>
<reference evidence="1 2" key="1">
    <citation type="submission" date="2015-07" db="EMBL/GenBank/DDBJ databases">
        <authorList>
            <person name="Noorani M."/>
        </authorList>
    </citation>
    <scope>NUCLEOTIDE SEQUENCE [LARGE SCALE GENOMIC DNA]</scope>
    <source>
        <strain evidence="1">BBA 69670</strain>
    </source>
</reference>